<dbReference type="GO" id="GO:0000981">
    <property type="term" value="F:DNA-binding transcription factor activity, RNA polymerase II-specific"/>
    <property type="evidence" value="ECO:0007669"/>
    <property type="project" value="InterPro"/>
</dbReference>
<name>A0A6A6YXH0_9PEZI</name>
<dbReference type="Pfam" id="PF00172">
    <property type="entry name" value="Zn_clus"/>
    <property type="match status" value="1"/>
</dbReference>
<keyword evidence="2" id="KW-0539">Nucleus</keyword>
<dbReference type="SMART" id="SM00066">
    <property type="entry name" value="GAL4"/>
    <property type="match status" value="1"/>
</dbReference>
<dbReference type="GeneID" id="54468074"/>
<dbReference type="Proteomes" id="UP000504636">
    <property type="component" value="Unplaced"/>
</dbReference>
<organism evidence="5">
    <name type="scientific">Mytilinidion resinicola</name>
    <dbReference type="NCBI Taxonomy" id="574789"/>
    <lineage>
        <taxon>Eukaryota</taxon>
        <taxon>Fungi</taxon>
        <taxon>Dikarya</taxon>
        <taxon>Ascomycota</taxon>
        <taxon>Pezizomycotina</taxon>
        <taxon>Dothideomycetes</taxon>
        <taxon>Pleosporomycetidae</taxon>
        <taxon>Mytilinidiales</taxon>
        <taxon>Mytilinidiaceae</taxon>
        <taxon>Mytilinidion</taxon>
    </lineage>
</organism>
<dbReference type="GO" id="GO:0006351">
    <property type="term" value="P:DNA-templated transcription"/>
    <property type="evidence" value="ECO:0007669"/>
    <property type="project" value="InterPro"/>
</dbReference>
<evidence type="ECO:0000256" key="1">
    <source>
        <dbReference type="ARBA" id="ARBA00022723"/>
    </source>
</evidence>
<dbReference type="SUPFAM" id="SSF57701">
    <property type="entry name" value="Zn2/Cys6 DNA-binding domain"/>
    <property type="match status" value="1"/>
</dbReference>
<keyword evidence="1" id="KW-0479">Metal-binding</keyword>
<dbReference type="EMBL" id="MU003696">
    <property type="protein sequence ID" value="KAF2813113.1"/>
    <property type="molecule type" value="Genomic_DNA"/>
</dbReference>
<feature type="compositionally biased region" description="Polar residues" evidence="3">
    <location>
        <begin position="124"/>
        <end position="133"/>
    </location>
</feature>
<dbReference type="InterPro" id="IPR036864">
    <property type="entry name" value="Zn2-C6_fun-type_DNA-bd_sf"/>
</dbReference>
<keyword evidence="6" id="KW-1185">Reference proteome</keyword>
<reference evidence="5 7" key="1">
    <citation type="journal article" date="2020" name="Stud. Mycol.">
        <title>101 Dothideomycetes genomes: a test case for predicting lifestyles and emergence of pathogens.</title>
        <authorList>
            <person name="Haridas S."/>
            <person name="Albert R."/>
            <person name="Binder M."/>
            <person name="Bloem J."/>
            <person name="Labutti K."/>
            <person name="Salamov A."/>
            <person name="Andreopoulos B."/>
            <person name="Baker S."/>
            <person name="Barry K."/>
            <person name="Bills G."/>
            <person name="Bluhm B."/>
            <person name="Cannon C."/>
            <person name="Castanera R."/>
            <person name="Culley D."/>
            <person name="Daum C."/>
            <person name="Ezra D."/>
            <person name="Gonzalez J."/>
            <person name="Henrissat B."/>
            <person name="Kuo A."/>
            <person name="Liang C."/>
            <person name="Lipzen A."/>
            <person name="Lutzoni F."/>
            <person name="Magnuson J."/>
            <person name="Mondo S."/>
            <person name="Nolan M."/>
            <person name="Ohm R."/>
            <person name="Pangilinan J."/>
            <person name="Park H.-J."/>
            <person name="Ramirez L."/>
            <person name="Alfaro M."/>
            <person name="Sun H."/>
            <person name="Tritt A."/>
            <person name="Yoshinaga Y."/>
            <person name="Zwiers L.-H."/>
            <person name="Turgeon B."/>
            <person name="Goodwin S."/>
            <person name="Spatafora J."/>
            <person name="Crous P."/>
            <person name="Grigoriev I."/>
        </authorList>
    </citation>
    <scope>NUCLEOTIDE SEQUENCE</scope>
    <source>
        <strain evidence="5 7">CBS 304.34</strain>
    </source>
</reference>
<sequence>MSVLHEEVPEDQAVSQQSGKPRVSVACIQCRGRHVRCDAAMPLCSRCRTLGIECTYLKSRRGGRREKGRPNTSAGLVRGSTSPSAPALPSTFSSTSGSNSSNISSPHQIQLLDSNRLDDVINRGCSSTGSNQVPGLISNRSASSGSPSSGESLLNDSYLSGGESVSSRESLLELYYAYFHNAHPCVLPARFLTAILDDTVPSMALLVQVMRFIGSLYSPKQASAPLEAKLKLTMIHCQEQEDGFVVQALVLYSIAVYWCDDKPRSRELLDLAIAKAVRLGMNKREFANDNCKGRPVLAECWRRTWWQLYVTDAHIAASDHAVTFGSSQRNVLCTVELPCEDSDYYSGCIPRLRTLEEYDNREFFDEDIEFSSFAYQIGLIRSLDHIIIGLPRNSEQDVKDMCSKGDAAVAAWVSLLNKSKRRLFNEDRILDEHLFQTNLMVQVYLVDMHRRLSTCAFHPIEAVSSCAPPPPPERLPPVYYRDAPMHTAKILDAVERLTNMLTLPTTMAKHTPFAICMIASTTIGHLSACKYVLRDKQMKVARERIRVAMGAMETFAEVWPGAKKVVREVKTIARELLGLGQPALTERPPSVGTKEADTLLLGTNIESPVPAMQTFPGVEAYGYFDFPIANTAFETDLTGIDPYINLGLGFEVNGLS</sequence>
<dbReference type="PROSITE" id="PS50048">
    <property type="entry name" value="ZN2_CY6_FUNGAL_2"/>
    <property type="match status" value="1"/>
</dbReference>
<evidence type="ECO:0000313" key="7">
    <source>
        <dbReference type="RefSeq" id="XP_033580077.1"/>
    </source>
</evidence>
<dbReference type="AlphaFoldDB" id="A0A6A6YXH0"/>
<protein>
    <recommendedName>
        <fullName evidence="4">Zn(2)-C6 fungal-type domain-containing protein</fullName>
    </recommendedName>
</protein>
<feature type="region of interest" description="Disordered" evidence="3">
    <location>
        <begin position="60"/>
        <end position="107"/>
    </location>
</feature>
<dbReference type="Gene3D" id="4.10.240.10">
    <property type="entry name" value="Zn(2)-C6 fungal-type DNA-binding domain"/>
    <property type="match status" value="1"/>
</dbReference>
<evidence type="ECO:0000259" key="4">
    <source>
        <dbReference type="PROSITE" id="PS50048"/>
    </source>
</evidence>
<dbReference type="Pfam" id="PF04082">
    <property type="entry name" value="Fungal_trans"/>
    <property type="match status" value="1"/>
</dbReference>
<feature type="compositionally biased region" description="Low complexity" evidence="3">
    <location>
        <begin position="80"/>
        <end position="105"/>
    </location>
</feature>
<dbReference type="CDD" id="cd00067">
    <property type="entry name" value="GAL4"/>
    <property type="match status" value="1"/>
</dbReference>
<proteinExistence type="predicted"/>
<feature type="compositionally biased region" description="Low complexity" evidence="3">
    <location>
        <begin position="138"/>
        <end position="152"/>
    </location>
</feature>
<dbReference type="CDD" id="cd12148">
    <property type="entry name" value="fungal_TF_MHR"/>
    <property type="match status" value="1"/>
</dbReference>
<dbReference type="RefSeq" id="XP_033580077.1">
    <property type="nucleotide sequence ID" value="XM_033727181.1"/>
</dbReference>
<dbReference type="GO" id="GO:0008270">
    <property type="term" value="F:zinc ion binding"/>
    <property type="evidence" value="ECO:0007669"/>
    <property type="project" value="InterPro"/>
</dbReference>
<evidence type="ECO:0000313" key="6">
    <source>
        <dbReference type="Proteomes" id="UP000504636"/>
    </source>
</evidence>
<dbReference type="InterPro" id="IPR007219">
    <property type="entry name" value="XnlR_reg_dom"/>
</dbReference>
<reference evidence="7" key="3">
    <citation type="submission" date="2025-04" db="UniProtKB">
        <authorList>
            <consortium name="RefSeq"/>
        </authorList>
    </citation>
    <scope>IDENTIFICATION</scope>
    <source>
        <strain evidence="7">CBS 304.34</strain>
    </source>
</reference>
<dbReference type="OrthoDB" id="10067394at2759"/>
<dbReference type="PANTHER" id="PTHR47431:SF4">
    <property type="entry name" value="ZN(II)2CYS6 TRANSCRIPTION FACTOR (EUROFUNG)"/>
    <property type="match status" value="1"/>
</dbReference>
<reference evidence="7" key="2">
    <citation type="submission" date="2020-04" db="EMBL/GenBank/DDBJ databases">
        <authorList>
            <consortium name="NCBI Genome Project"/>
        </authorList>
    </citation>
    <scope>NUCLEOTIDE SEQUENCE</scope>
    <source>
        <strain evidence="7">CBS 304.34</strain>
    </source>
</reference>
<dbReference type="GO" id="GO:0003677">
    <property type="term" value="F:DNA binding"/>
    <property type="evidence" value="ECO:0007669"/>
    <property type="project" value="InterPro"/>
</dbReference>
<dbReference type="InterPro" id="IPR001138">
    <property type="entry name" value="Zn2Cys6_DnaBD"/>
</dbReference>
<feature type="domain" description="Zn(2)-C6 fungal-type" evidence="4">
    <location>
        <begin position="26"/>
        <end position="56"/>
    </location>
</feature>
<dbReference type="PANTHER" id="PTHR47431">
    <property type="entry name" value="ZN(II)2CYS6 TRANSCRIPTION FACTOR (EUROFUNG)-RELATED"/>
    <property type="match status" value="1"/>
</dbReference>
<evidence type="ECO:0000313" key="5">
    <source>
        <dbReference type="EMBL" id="KAF2813113.1"/>
    </source>
</evidence>
<evidence type="ECO:0000256" key="2">
    <source>
        <dbReference type="ARBA" id="ARBA00023242"/>
    </source>
</evidence>
<feature type="region of interest" description="Disordered" evidence="3">
    <location>
        <begin position="123"/>
        <end position="153"/>
    </location>
</feature>
<accession>A0A6A6YXH0</accession>
<dbReference type="PROSITE" id="PS00463">
    <property type="entry name" value="ZN2_CY6_FUNGAL_1"/>
    <property type="match status" value="1"/>
</dbReference>
<gene>
    <name evidence="5 7" type="ORF">BDZ99DRAFT_556435</name>
</gene>
<evidence type="ECO:0000256" key="3">
    <source>
        <dbReference type="SAM" id="MobiDB-lite"/>
    </source>
</evidence>